<evidence type="ECO:0000259" key="2">
    <source>
        <dbReference type="PROSITE" id="PS50042"/>
    </source>
</evidence>
<dbReference type="EMBL" id="CAMPGE010021138">
    <property type="protein sequence ID" value="CAI2379308.1"/>
    <property type="molecule type" value="Genomic_DNA"/>
</dbReference>
<organism evidence="3 4">
    <name type="scientific">Euplotes crassus</name>
    <dbReference type="NCBI Taxonomy" id="5936"/>
    <lineage>
        <taxon>Eukaryota</taxon>
        <taxon>Sar</taxon>
        <taxon>Alveolata</taxon>
        <taxon>Ciliophora</taxon>
        <taxon>Intramacronucleata</taxon>
        <taxon>Spirotrichea</taxon>
        <taxon>Hypotrichia</taxon>
        <taxon>Euplotida</taxon>
        <taxon>Euplotidae</taxon>
        <taxon>Moneuplotes</taxon>
    </lineage>
</organism>
<dbReference type="Gene3D" id="2.60.120.10">
    <property type="entry name" value="Jelly Rolls"/>
    <property type="match status" value="3"/>
</dbReference>
<gene>
    <name evidence="3" type="ORF">ECRASSUSDP1_LOCUS20717</name>
</gene>
<name>A0AAD1XUS5_EUPCR</name>
<proteinExistence type="predicted"/>
<dbReference type="PANTHER" id="PTHR23011">
    <property type="entry name" value="CYCLIC NUCLEOTIDE-BINDING DOMAIN CONTAINING PROTEIN"/>
    <property type="match status" value="1"/>
</dbReference>
<evidence type="ECO:0000313" key="4">
    <source>
        <dbReference type="Proteomes" id="UP001295684"/>
    </source>
</evidence>
<dbReference type="PROSITE" id="PS50042">
    <property type="entry name" value="CNMP_BINDING_3"/>
    <property type="match status" value="3"/>
</dbReference>
<dbReference type="CDD" id="cd00038">
    <property type="entry name" value="CAP_ED"/>
    <property type="match status" value="2"/>
</dbReference>
<evidence type="ECO:0000313" key="3">
    <source>
        <dbReference type="EMBL" id="CAI2379308.1"/>
    </source>
</evidence>
<sequence length="774" mass="89967">MTDRFNNPVVSILEKPKDERTEDEIEKLVSLIKNIEFFAERNIREKYYPEIVACLKLQRFNCDEYVFHKGMEGKHFFIILEGSVNVCLPNVNKFKQLQKCRQEVDDFLKFKSKEAQSALRRKNTDGDFVTDSETEGDDNFDIDEDESSITNSRLRKDSIISRKIQSKMTMSEARTSLFKKDANPTTGKSKIATITDFEKLDPVERLQHWEEEPDLLEIATLERGASFGEVALIEDKPRGASIKCRYDCIFATMEREDYSKTLSRIENRNINKIIDFFKDLPYFSSYGRAALDRIRFQFVRIKKKRKHVVYKEGDPSQFVYIILKGEFELVKKFRQIEEKEINYKRYVKSNMLDNPRGNHALSKSEVDPKIAQFSKNKSLSNNNEYNQQYQIALLCKGQMFGDQDTFFERPYTSTVICRSNDGELYRITRENFQKLKNHGDCWKKITSKYVTQESLHHKWLKNQKKFNSDGFKKDAGRSGHTQDKNVMPYTMIAQKSPYLRQFIKKKKLKEIDKREILKEIVKDYTKALNDTGLNDSAMKNEVLITDKDIHNFQNVKSASPKLKNTLRKKMTRDNVPKEHRASYIAHISGHSHQIPIKSSHKQGGYSFDVAERIPKLPPGPGSHSRYRSKMEQNVSLSNVRKKSVLHPTDLIRRSIEDNQEGYHNTISRQSIVLGHNNSSEFGRQSLVTNLGIKHQAIVTNKRNTLFKRDPSFIPVACTMSKRRARQTQRISTAIGRKRNHMKNTLLSKKVSPVKLHIQGRKDHNGSIGNMSILL</sequence>
<feature type="domain" description="Cyclic nucleotide-binding" evidence="2">
    <location>
        <begin position="309"/>
        <end position="435"/>
    </location>
</feature>
<feature type="domain" description="Cyclic nucleotide-binding" evidence="2">
    <location>
        <begin position="39"/>
        <end position="86"/>
    </location>
</feature>
<dbReference type="Proteomes" id="UP001295684">
    <property type="component" value="Unassembled WGS sequence"/>
</dbReference>
<dbReference type="AlphaFoldDB" id="A0AAD1XUS5"/>
<dbReference type="InterPro" id="IPR014710">
    <property type="entry name" value="RmlC-like_jellyroll"/>
</dbReference>
<accession>A0AAD1XUS5</accession>
<protein>
    <recommendedName>
        <fullName evidence="2">Cyclic nucleotide-binding domain-containing protein</fullName>
    </recommendedName>
</protein>
<dbReference type="InterPro" id="IPR018490">
    <property type="entry name" value="cNMP-bd_dom_sf"/>
</dbReference>
<feature type="domain" description="Cyclic nucleotide-binding" evidence="2">
    <location>
        <begin position="218"/>
        <end position="279"/>
    </location>
</feature>
<reference evidence="3" key="1">
    <citation type="submission" date="2023-07" db="EMBL/GenBank/DDBJ databases">
        <authorList>
            <consortium name="AG Swart"/>
            <person name="Singh M."/>
            <person name="Singh A."/>
            <person name="Seah K."/>
            <person name="Emmerich C."/>
        </authorList>
    </citation>
    <scope>NUCLEOTIDE SEQUENCE</scope>
    <source>
        <strain evidence="3">DP1</strain>
    </source>
</reference>
<evidence type="ECO:0000256" key="1">
    <source>
        <dbReference type="SAM" id="MobiDB-lite"/>
    </source>
</evidence>
<feature type="region of interest" description="Disordered" evidence="1">
    <location>
        <begin position="121"/>
        <end position="146"/>
    </location>
</feature>
<comment type="caution">
    <text evidence="3">The sequence shown here is derived from an EMBL/GenBank/DDBJ whole genome shotgun (WGS) entry which is preliminary data.</text>
</comment>
<feature type="compositionally biased region" description="Acidic residues" evidence="1">
    <location>
        <begin position="128"/>
        <end position="146"/>
    </location>
</feature>
<dbReference type="PANTHER" id="PTHR23011:SF28">
    <property type="entry name" value="CYCLIC NUCLEOTIDE-BINDING DOMAIN CONTAINING PROTEIN"/>
    <property type="match status" value="1"/>
</dbReference>
<dbReference type="InterPro" id="IPR000595">
    <property type="entry name" value="cNMP-bd_dom"/>
</dbReference>
<keyword evidence="4" id="KW-1185">Reference proteome</keyword>
<dbReference type="SUPFAM" id="SSF51206">
    <property type="entry name" value="cAMP-binding domain-like"/>
    <property type="match status" value="2"/>
</dbReference>